<feature type="non-terminal residue" evidence="2">
    <location>
        <position position="1"/>
    </location>
</feature>
<evidence type="ECO:0000259" key="1">
    <source>
        <dbReference type="Pfam" id="PF07727"/>
    </source>
</evidence>
<dbReference type="Proteomes" id="UP000824469">
    <property type="component" value="Unassembled WGS sequence"/>
</dbReference>
<dbReference type="Pfam" id="PF07727">
    <property type="entry name" value="RVT_2"/>
    <property type="match status" value="1"/>
</dbReference>
<dbReference type="InterPro" id="IPR043502">
    <property type="entry name" value="DNA/RNA_pol_sf"/>
</dbReference>
<proteinExistence type="predicted"/>
<protein>
    <recommendedName>
        <fullName evidence="1">Reverse transcriptase Ty1/copia-type domain-containing protein</fullName>
    </recommendedName>
</protein>
<dbReference type="OMA" id="FEMIDIG"/>
<feature type="domain" description="Reverse transcriptase Ty1/copia-type" evidence="1">
    <location>
        <begin position="3"/>
        <end position="172"/>
    </location>
</feature>
<gene>
    <name evidence="2" type="ORF">KI387_024208</name>
</gene>
<dbReference type="InterPro" id="IPR013103">
    <property type="entry name" value="RVT_2"/>
</dbReference>
<keyword evidence="3" id="KW-1185">Reference proteome</keyword>
<comment type="caution">
    <text evidence="2">The sequence shown here is derived from an EMBL/GenBank/DDBJ whole genome shotgun (WGS) entry which is preliminary data.</text>
</comment>
<evidence type="ECO:0000313" key="3">
    <source>
        <dbReference type="Proteomes" id="UP000824469"/>
    </source>
</evidence>
<evidence type="ECO:0000313" key="2">
    <source>
        <dbReference type="EMBL" id="KAH9315581.1"/>
    </source>
</evidence>
<dbReference type="SUPFAM" id="SSF56672">
    <property type="entry name" value="DNA/RNA polymerases"/>
    <property type="match status" value="1"/>
</dbReference>
<accession>A0AA38G3C6</accession>
<name>A0AA38G3C6_TAXCH</name>
<organism evidence="2 3">
    <name type="scientific">Taxus chinensis</name>
    <name type="common">Chinese yew</name>
    <name type="synonym">Taxus wallichiana var. chinensis</name>
    <dbReference type="NCBI Taxonomy" id="29808"/>
    <lineage>
        <taxon>Eukaryota</taxon>
        <taxon>Viridiplantae</taxon>
        <taxon>Streptophyta</taxon>
        <taxon>Embryophyta</taxon>
        <taxon>Tracheophyta</taxon>
        <taxon>Spermatophyta</taxon>
        <taxon>Pinopsida</taxon>
        <taxon>Pinidae</taxon>
        <taxon>Conifers II</taxon>
        <taxon>Cupressales</taxon>
        <taxon>Taxaceae</taxon>
        <taxon>Taxus</taxon>
    </lineage>
</organism>
<reference evidence="2 3" key="1">
    <citation type="journal article" date="2021" name="Nat. Plants">
        <title>The Taxus genome provides insights into paclitaxel biosynthesis.</title>
        <authorList>
            <person name="Xiong X."/>
            <person name="Gou J."/>
            <person name="Liao Q."/>
            <person name="Li Y."/>
            <person name="Zhou Q."/>
            <person name="Bi G."/>
            <person name="Li C."/>
            <person name="Du R."/>
            <person name="Wang X."/>
            <person name="Sun T."/>
            <person name="Guo L."/>
            <person name="Liang H."/>
            <person name="Lu P."/>
            <person name="Wu Y."/>
            <person name="Zhang Z."/>
            <person name="Ro D.K."/>
            <person name="Shang Y."/>
            <person name="Huang S."/>
            <person name="Yan J."/>
        </authorList>
    </citation>
    <scope>NUCLEOTIDE SEQUENCE [LARGE SCALE GENOMIC DNA]</scope>
    <source>
        <strain evidence="2">Ta-2019</strain>
    </source>
</reference>
<dbReference type="EMBL" id="JAHRHJ020000005">
    <property type="protein sequence ID" value="KAH9315581.1"/>
    <property type="molecule type" value="Genomic_DNA"/>
</dbReference>
<sequence length="234" mass="27247">EELHLEQLDVKTTFLHGELEDDLYMYQPYGYEVKGKERLVCKLKKSLYGLKQVPRQWYMKFDSFMQEQGYSRCHSDHCMYIKKFLDGSYIILCLYVDDMLVAGKNMQEIKVLKKQLGESFVMKDLGAEKQILGVIITQNWKERNIVLSQEEYINKVLERFSMQDAKLVGTPLAGHFKLSKEQSPKTKEDRIQMSRVPYSSVVGSLMYVTVCTKPDISHSMGVVSRFMSDLGREH</sequence>
<dbReference type="AlphaFoldDB" id="A0AA38G3C6"/>